<sequence>MLKKYYGFLLTLAVLYMAPIAASAQSTWKGKVTDAAGEPIAQASVLVEGTNAGASTNEQGVFILTAVPANRSTLVVRAVGYQTQKTTLTSEQQIQPIHIRLLEDNLNLHEVVVSATRYGLDRREAPVVVNVLGPKLFNATQSVAMSETLAYQPGVRVENNCQNCGFSQVRLNGLEGAYSQILINSRPVFSALNSVYGLDQIPTSMIDRIEVVRSGGSALFGANAIAGTINIITKDPVENDWQIKLTNSLIAGTSWDNTIDFNTSFVEDDLMNGVTFYGMHRDRQPWDANGDGFSEITRLRNTTFGTKAFFKPSEYEKITADLSILNEFRRGGDRLDLAPHFTDITEQLQTNSLIGGITYDRYSKDWKQKFSVYASAQKSKRDSYYGGLGGERTYQDSIIAANSYGQTDDLAMVAGGQYTYNFERDVFTAGVEYNMNRTEDNIPAYRRSIDQRTHAIGTYAQYEWKVVDQLKALVGARYDYTYVDGTYRLLGRSRTSDQNFGTLSPRLTILYDITNELQFRGGYARGFRAPQAFNEDMHVTSIGGQQVFVLMGEGLKTEYSNAYTGSFNYTRNFGRTQASLLVEGFYTDLQNPFTTVMTSEEADIILQEMRNGSRSRVYGSNIELSVAPSNMLSIQAGGTIQRSRYSEEQVIFEGEDPADDIVTTRYMRTPNTYGYLNTNIKATKQLAVDLTGVYTGSMLVPHYQPDGRMLVKNANDFMELNVRLGYTFSIKKNFNAELFGGVQNMFNAFQKDFDRGPLRDSDYVYGPTRPRTFTFGIKVGHFH</sequence>
<evidence type="ECO:0000259" key="11">
    <source>
        <dbReference type="Pfam" id="PF00593"/>
    </source>
</evidence>
<gene>
    <name evidence="13" type="ORF">BC792_101110</name>
</gene>
<keyword evidence="6 8" id="KW-0472">Membrane</keyword>
<keyword evidence="10" id="KW-0732">Signal</keyword>
<evidence type="ECO:0000256" key="5">
    <source>
        <dbReference type="ARBA" id="ARBA00023077"/>
    </source>
</evidence>
<dbReference type="PANTHER" id="PTHR30069">
    <property type="entry name" value="TONB-DEPENDENT OUTER MEMBRANE RECEPTOR"/>
    <property type="match status" value="1"/>
</dbReference>
<dbReference type="SUPFAM" id="SSF49464">
    <property type="entry name" value="Carboxypeptidase regulatory domain-like"/>
    <property type="match status" value="1"/>
</dbReference>
<dbReference type="PROSITE" id="PS52016">
    <property type="entry name" value="TONB_DEPENDENT_REC_3"/>
    <property type="match status" value="1"/>
</dbReference>
<evidence type="ECO:0000256" key="1">
    <source>
        <dbReference type="ARBA" id="ARBA00004571"/>
    </source>
</evidence>
<keyword evidence="5 9" id="KW-0798">TonB box</keyword>
<evidence type="ECO:0000256" key="2">
    <source>
        <dbReference type="ARBA" id="ARBA00022448"/>
    </source>
</evidence>
<dbReference type="Pfam" id="PF07715">
    <property type="entry name" value="Plug"/>
    <property type="match status" value="1"/>
</dbReference>
<dbReference type="Pfam" id="PF13715">
    <property type="entry name" value="CarbopepD_reg_2"/>
    <property type="match status" value="1"/>
</dbReference>
<keyword evidence="2 8" id="KW-0813">Transport</keyword>
<dbReference type="InterPro" id="IPR037066">
    <property type="entry name" value="Plug_dom_sf"/>
</dbReference>
<keyword evidence="7 8" id="KW-0998">Cell outer membrane</keyword>
<keyword evidence="14" id="KW-1185">Reference proteome</keyword>
<evidence type="ECO:0000256" key="9">
    <source>
        <dbReference type="RuleBase" id="RU003357"/>
    </source>
</evidence>
<dbReference type="Gene3D" id="2.60.40.1120">
    <property type="entry name" value="Carboxypeptidase-like, regulatory domain"/>
    <property type="match status" value="1"/>
</dbReference>
<evidence type="ECO:0000256" key="10">
    <source>
        <dbReference type="SAM" id="SignalP"/>
    </source>
</evidence>
<dbReference type="Proteomes" id="UP000325105">
    <property type="component" value="Unassembled WGS sequence"/>
</dbReference>
<comment type="similarity">
    <text evidence="8 9">Belongs to the TonB-dependent receptor family.</text>
</comment>
<evidence type="ECO:0000256" key="8">
    <source>
        <dbReference type="PROSITE-ProRule" id="PRU01360"/>
    </source>
</evidence>
<dbReference type="InterPro" id="IPR008969">
    <property type="entry name" value="CarboxyPept-like_regulatory"/>
</dbReference>
<comment type="caution">
    <text evidence="13">The sequence shown here is derived from an EMBL/GenBank/DDBJ whole genome shotgun (WGS) entry which is preliminary data.</text>
</comment>
<evidence type="ECO:0000313" key="13">
    <source>
        <dbReference type="EMBL" id="TYP98456.1"/>
    </source>
</evidence>
<dbReference type="Pfam" id="PF00593">
    <property type="entry name" value="TonB_dep_Rec_b-barrel"/>
    <property type="match status" value="1"/>
</dbReference>
<dbReference type="GO" id="GO:0009279">
    <property type="term" value="C:cell outer membrane"/>
    <property type="evidence" value="ECO:0007669"/>
    <property type="project" value="UniProtKB-SubCell"/>
</dbReference>
<dbReference type="RefSeq" id="WP_246154727.1">
    <property type="nucleotide sequence ID" value="NZ_VNHX01000001.1"/>
</dbReference>
<feature type="signal peptide" evidence="10">
    <location>
        <begin position="1"/>
        <end position="24"/>
    </location>
</feature>
<evidence type="ECO:0000259" key="12">
    <source>
        <dbReference type="Pfam" id="PF07715"/>
    </source>
</evidence>
<dbReference type="InterPro" id="IPR000531">
    <property type="entry name" value="Beta-barrel_TonB"/>
</dbReference>
<organism evidence="13 14">
    <name type="scientific">Sphingobacterium allocomposti</name>
    <dbReference type="NCBI Taxonomy" id="415956"/>
    <lineage>
        <taxon>Bacteria</taxon>
        <taxon>Pseudomonadati</taxon>
        <taxon>Bacteroidota</taxon>
        <taxon>Sphingobacteriia</taxon>
        <taxon>Sphingobacteriales</taxon>
        <taxon>Sphingobacteriaceae</taxon>
        <taxon>Sphingobacterium</taxon>
    </lineage>
</organism>
<dbReference type="Gene3D" id="2.170.130.10">
    <property type="entry name" value="TonB-dependent receptor, plug domain"/>
    <property type="match status" value="1"/>
</dbReference>
<dbReference type="InterPro" id="IPR039426">
    <property type="entry name" value="TonB-dep_rcpt-like"/>
</dbReference>
<feature type="domain" description="TonB-dependent receptor plug" evidence="12">
    <location>
        <begin position="122"/>
        <end position="228"/>
    </location>
</feature>
<keyword evidence="3 8" id="KW-1134">Transmembrane beta strand</keyword>
<accession>A0A5S5DTW9</accession>
<feature type="chain" id="PRO_5024324178" evidence="10">
    <location>
        <begin position="25"/>
        <end position="783"/>
    </location>
</feature>
<evidence type="ECO:0000313" key="14">
    <source>
        <dbReference type="Proteomes" id="UP000325105"/>
    </source>
</evidence>
<evidence type="ECO:0000256" key="7">
    <source>
        <dbReference type="ARBA" id="ARBA00023237"/>
    </source>
</evidence>
<keyword evidence="4 8" id="KW-0812">Transmembrane</keyword>
<feature type="domain" description="TonB-dependent receptor-like beta-barrel" evidence="11">
    <location>
        <begin position="323"/>
        <end position="744"/>
    </location>
</feature>
<evidence type="ECO:0000256" key="3">
    <source>
        <dbReference type="ARBA" id="ARBA00022452"/>
    </source>
</evidence>
<dbReference type="SUPFAM" id="SSF56935">
    <property type="entry name" value="Porins"/>
    <property type="match status" value="1"/>
</dbReference>
<evidence type="ECO:0000256" key="6">
    <source>
        <dbReference type="ARBA" id="ARBA00023136"/>
    </source>
</evidence>
<dbReference type="GO" id="GO:0015344">
    <property type="term" value="F:siderophore uptake transmembrane transporter activity"/>
    <property type="evidence" value="ECO:0007669"/>
    <property type="project" value="TreeGrafter"/>
</dbReference>
<protein>
    <submittedName>
        <fullName evidence="13">Outer membrane receptor for ferrienterochelin and colicins</fullName>
    </submittedName>
</protein>
<dbReference type="InterPro" id="IPR012910">
    <property type="entry name" value="Plug_dom"/>
</dbReference>
<dbReference type="GO" id="GO:0044718">
    <property type="term" value="P:siderophore transmembrane transport"/>
    <property type="evidence" value="ECO:0007669"/>
    <property type="project" value="TreeGrafter"/>
</dbReference>
<dbReference type="Gene3D" id="2.40.170.20">
    <property type="entry name" value="TonB-dependent receptor, beta-barrel domain"/>
    <property type="match status" value="1"/>
</dbReference>
<comment type="subcellular location">
    <subcellularLocation>
        <location evidence="1 8">Cell outer membrane</location>
        <topology evidence="1 8">Multi-pass membrane protein</topology>
    </subcellularLocation>
</comment>
<dbReference type="InterPro" id="IPR036942">
    <property type="entry name" value="Beta-barrel_TonB_sf"/>
</dbReference>
<dbReference type="AlphaFoldDB" id="A0A5S5DTW9"/>
<dbReference type="PANTHER" id="PTHR30069:SF57">
    <property type="entry name" value="TONB-DEPENDENT RECEPTOR"/>
    <property type="match status" value="1"/>
</dbReference>
<evidence type="ECO:0000256" key="4">
    <source>
        <dbReference type="ARBA" id="ARBA00022692"/>
    </source>
</evidence>
<reference evidence="13 14" key="1">
    <citation type="submission" date="2019-07" db="EMBL/GenBank/DDBJ databases">
        <title>Genomic Encyclopedia of Archaeal and Bacterial Type Strains, Phase II (KMG-II): from individual species to whole genera.</title>
        <authorList>
            <person name="Goeker M."/>
        </authorList>
    </citation>
    <scope>NUCLEOTIDE SEQUENCE [LARGE SCALE GENOMIC DNA]</scope>
    <source>
        <strain evidence="13 14">DSM 18850</strain>
    </source>
</reference>
<keyword evidence="13" id="KW-0675">Receptor</keyword>
<dbReference type="EMBL" id="VNHX01000001">
    <property type="protein sequence ID" value="TYP98456.1"/>
    <property type="molecule type" value="Genomic_DNA"/>
</dbReference>
<proteinExistence type="inferred from homology"/>
<name>A0A5S5DTW9_9SPHI</name>